<sequence>MTTHETTLRSHADVPTARAERWRKQLASHLGRKCEVVRDGDTITLLLAGGSCAMTYDATTLRLDAGGPDQDTLAQVQHVIGVHLERFASEEGLRVAWHRAETALRSYTGDPTRRANAAIPGLHRQVAGGEEGPVGLAHRLQLTAQQLAAHRPNGEDTGQR</sequence>
<dbReference type="Proteomes" id="UP000590647">
    <property type="component" value="Unassembled WGS sequence"/>
</dbReference>
<dbReference type="RefSeq" id="WP_184980476.1">
    <property type="nucleotide sequence ID" value="NZ_JACHNE010000001.1"/>
</dbReference>
<dbReference type="Gene3D" id="3.30.310.50">
    <property type="entry name" value="Alpha-D-phosphohexomutase, C-terminal domain"/>
    <property type="match status" value="1"/>
</dbReference>
<dbReference type="InterPro" id="IPR014543">
    <property type="entry name" value="UCP028291"/>
</dbReference>
<dbReference type="AlphaFoldDB" id="A0A7W9LQQ5"/>
<evidence type="ECO:0000313" key="2">
    <source>
        <dbReference type="Proteomes" id="UP000590647"/>
    </source>
</evidence>
<name>A0A7W9LQQ5_9ACTN</name>
<reference evidence="1 2" key="1">
    <citation type="submission" date="2020-08" db="EMBL/GenBank/DDBJ databases">
        <title>Sequencing the genomes of 1000 actinobacteria strains.</title>
        <authorList>
            <person name="Klenk H.-P."/>
        </authorList>
    </citation>
    <scope>NUCLEOTIDE SEQUENCE [LARGE SCALE GENOMIC DNA]</scope>
    <source>
        <strain evidence="1 2">DSM 40084</strain>
    </source>
</reference>
<keyword evidence="2" id="KW-1185">Reference proteome</keyword>
<comment type="caution">
    <text evidence="1">The sequence shown here is derived from an EMBL/GenBank/DDBJ whole genome shotgun (WGS) entry which is preliminary data.</text>
</comment>
<dbReference type="Pfam" id="PF09981">
    <property type="entry name" value="DUF2218"/>
    <property type="match status" value="1"/>
</dbReference>
<evidence type="ECO:0008006" key="3">
    <source>
        <dbReference type="Google" id="ProtNLM"/>
    </source>
</evidence>
<protein>
    <recommendedName>
        <fullName evidence="3">DUF2218 domain-containing protein</fullName>
    </recommendedName>
</protein>
<proteinExistence type="predicted"/>
<accession>A0A7W9LQQ5</accession>
<organism evidence="1 2">
    <name type="scientific">Streptomyces caelestis</name>
    <dbReference type="NCBI Taxonomy" id="36816"/>
    <lineage>
        <taxon>Bacteria</taxon>
        <taxon>Bacillati</taxon>
        <taxon>Actinomycetota</taxon>
        <taxon>Actinomycetes</taxon>
        <taxon>Kitasatosporales</taxon>
        <taxon>Streptomycetaceae</taxon>
        <taxon>Streptomyces</taxon>
    </lineage>
</organism>
<gene>
    <name evidence="1" type="ORF">HDA41_000667</name>
</gene>
<dbReference type="EMBL" id="JACHNE010000001">
    <property type="protein sequence ID" value="MBB5792703.1"/>
    <property type="molecule type" value="Genomic_DNA"/>
</dbReference>
<evidence type="ECO:0000313" key="1">
    <source>
        <dbReference type="EMBL" id="MBB5792703.1"/>
    </source>
</evidence>